<gene>
    <name evidence="1" type="ORF">LOK49_LG07G03543</name>
</gene>
<evidence type="ECO:0000313" key="1">
    <source>
        <dbReference type="EMBL" id="KAI8008351.1"/>
    </source>
</evidence>
<dbReference type="EMBL" id="CM045764">
    <property type="protein sequence ID" value="KAI8008351.1"/>
    <property type="molecule type" value="Genomic_DNA"/>
</dbReference>
<name>A0ACC0H902_9ERIC</name>
<dbReference type="Proteomes" id="UP001060215">
    <property type="component" value="Chromosome 7"/>
</dbReference>
<reference evidence="1 2" key="1">
    <citation type="journal article" date="2022" name="Plant J.">
        <title>Chromosome-level genome of Camellia lanceoleosa provides a valuable resource for understanding genome evolution and self-incompatibility.</title>
        <authorList>
            <person name="Gong W."/>
            <person name="Xiao S."/>
            <person name="Wang L."/>
            <person name="Liao Z."/>
            <person name="Chang Y."/>
            <person name="Mo W."/>
            <person name="Hu G."/>
            <person name="Li W."/>
            <person name="Zhao G."/>
            <person name="Zhu H."/>
            <person name="Hu X."/>
            <person name="Ji K."/>
            <person name="Xiang X."/>
            <person name="Song Q."/>
            <person name="Yuan D."/>
            <person name="Jin S."/>
            <person name="Zhang L."/>
        </authorList>
    </citation>
    <scope>NUCLEOTIDE SEQUENCE [LARGE SCALE GENOMIC DNA]</scope>
    <source>
        <strain evidence="1">SQ_2022a</strain>
    </source>
</reference>
<accession>A0ACC0H902</accession>
<keyword evidence="2" id="KW-1185">Reference proteome</keyword>
<protein>
    <submittedName>
        <fullName evidence="1">GBF-interacting protein 1</fullName>
    </submittedName>
</protein>
<sequence>MSSSRVLIPNNVRNMIQDIREITGKHSDEDIYTVLKDCNMDPNETAQRLLYLDTFHEVKRKRDPRKVNLNNRVYEESRWTTGTQGRGARGGRGNYSSSYFSHGAGGGRNVSARKENGVSNSMERGFKPSLSSTISVNGPTHVPDGSSSYERGTQSSADPQRGAIKCEINSQRIDAESGAFNPSGKRSSKLKESQILEKNQPLEPSKGTILSSSLVTCFSSNFRCCIVHAFLFLRLLVASEAPTLAVEAVLQSLPDVSFLEEATSKVDMKLEKFKISTRQPVIFPDHLQVPEDFKNGLIFGSLDATFEESVAYVDGTDDMKSSMPAIESFEGNDKVANETFSSNPIVFSTAHEEDYPNNPHSLPHEPDNSSPVKDGVSSGTAPEFDQSKQENMLPQVGPQYPFVHTAPSYGFPYIQPMLGSQLVQCEGSEIQSGNSPVSSTSDSKATATQPIGQSSIPISPPPFPVFRQPYPVNYFPFGAYFPPFYLATNAPQFLGHSGFPQQPSTGNVYLSPIVAAAAGPGVKFSVPQNKAGHNAGNLTHFGIPSGFGSYNPSLAVNSGSSAGNEDLTASELKENSVHTTVQQGEGPLVWFPGRDIPSLHANSFYNHIPPGQHIAFSPLQAGHAPFAGIYHPAQTMASSSTARPL</sequence>
<proteinExistence type="predicted"/>
<organism evidence="1 2">
    <name type="scientific">Camellia lanceoleosa</name>
    <dbReference type="NCBI Taxonomy" id="1840588"/>
    <lineage>
        <taxon>Eukaryota</taxon>
        <taxon>Viridiplantae</taxon>
        <taxon>Streptophyta</taxon>
        <taxon>Embryophyta</taxon>
        <taxon>Tracheophyta</taxon>
        <taxon>Spermatophyta</taxon>
        <taxon>Magnoliopsida</taxon>
        <taxon>eudicotyledons</taxon>
        <taxon>Gunneridae</taxon>
        <taxon>Pentapetalae</taxon>
        <taxon>asterids</taxon>
        <taxon>Ericales</taxon>
        <taxon>Theaceae</taxon>
        <taxon>Camellia</taxon>
    </lineage>
</organism>
<comment type="caution">
    <text evidence="1">The sequence shown here is derived from an EMBL/GenBank/DDBJ whole genome shotgun (WGS) entry which is preliminary data.</text>
</comment>
<evidence type="ECO:0000313" key="2">
    <source>
        <dbReference type="Proteomes" id="UP001060215"/>
    </source>
</evidence>